<evidence type="ECO:0000256" key="4">
    <source>
        <dbReference type="ARBA" id="ARBA00022989"/>
    </source>
</evidence>
<dbReference type="GO" id="GO:0005886">
    <property type="term" value="C:plasma membrane"/>
    <property type="evidence" value="ECO:0007669"/>
    <property type="project" value="UniProtKB-SubCell"/>
</dbReference>
<feature type="transmembrane region" description="Helical" evidence="6">
    <location>
        <begin position="99"/>
        <end position="121"/>
    </location>
</feature>
<evidence type="ECO:0000313" key="7">
    <source>
        <dbReference type="EMBL" id="ROO90120.1"/>
    </source>
</evidence>
<feature type="transmembrane region" description="Helical" evidence="6">
    <location>
        <begin position="44"/>
        <end position="64"/>
    </location>
</feature>
<dbReference type="InterPro" id="IPR001851">
    <property type="entry name" value="ABC_transp_permease"/>
</dbReference>
<feature type="transmembrane region" description="Helical" evidence="6">
    <location>
        <begin position="242"/>
        <end position="259"/>
    </location>
</feature>
<evidence type="ECO:0000256" key="1">
    <source>
        <dbReference type="ARBA" id="ARBA00004651"/>
    </source>
</evidence>
<comment type="caution">
    <text evidence="7">The sequence shown here is derived from an EMBL/GenBank/DDBJ whole genome shotgun (WGS) entry which is preliminary data.</text>
</comment>
<dbReference type="Proteomes" id="UP000272400">
    <property type="component" value="Unassembled WGS sequence"/>
</dbReference>
<proteinExistence type="predicted"/>
<keyword evidence="2" id="KW-1003">Cell membrane</keyword>
<feature type="transmembrane region" description="Helical" evidence="6">
    <location>
        <begin position="289"/>
        <end position="312"/>
    </location>
</feature>
<protein>
    <submittedName>
        <fullName evidence="7">Nucleoside ABC transporter membrane protein</fullName>
    </submittedName>
</protein>
<dbReference type="CDD" id="cd06580">
    <property type="entry name" value="TM_PBP1_transp_TpRbsC_like"/>
    <property type="match status" value="1"/>
</dbReference>
<accession>A0A3N1D9B3</accession>
<reference evidence="7 8" key="1">
    <citation type="submission" date="2018-11" db="EMBL/GenBank/DDBJ databases">
        <title>Sequencing the genomes of 1000 actinobacteria strains.</title>
        <authorList>
            <person name="Klenk H.-P."/>
        </authorList>
    </citation>
    <scope>NUCLEOTIDE SEQUENCE [LARGE SCALE GENOMIC DNA]</scope>
    <source>
        <strain evidence="7 8">DSM 44254</strain>
    </source>
</reference>
<dbReference type="EMBL" id="RJKE01000001">
    <property type="protein sequence ID" value="ROO90120.1"/>
    <property type="molecule type" value="Genomic_DNA"/>
</dbReference>
<dbReference type="AlphaFoldDB" id="A0A3N1D9B3"/>
<gene>
    <name evidence="7" type="ORF">EDD29_7836</name>
</gene>
<evidence type="ECO:0000313" key="8">
    <source>
        <dbReference type="Proteomes" id="UP000272400"/>
    </source>
</evidence>
<feature type="transmembrane region" description="Helical" evidence="6">
    <location>
        <begin position="154"/>
        <end position="176"/>
    </location>
</feature>
<name>A0A3N1D9B3_9ACTN</name>
<feature type="transmembrane region" description="Helical" evidence="6">
    <location>
        <begin position="71"/>
        <end position="93"/>
    </location>
</feature>
<evidence type="ECO:0000256" key="3">
    <source>
        <dbReference type="ARBA" id="ARBA00022692"/>
    </source>
</evidence>
<evidence type="ECO:0000256" key="5">
    <source>
        <dbReference type="ARBA" id="ARBA00023136"/>
    </source>
</evidence>
<keyword evidence="4 6" id="KW-1133">Transmembrane helix</keyword>
<evidence type="ECO:0000256" key="2">
    <source>
        <dbReference type="ARBA" id="ARBA00022475"/>
    </source>
</evidence>
<keyword evidence="3 6" id="KW-0812">Transmembrane</keyword>
<comment type="subcellular location">
    <subcellularLocation>
        <location evidence="1">Cell membrane</location>
        <topology evidence="1">Multi-pass membrane protein</topology>
    </subcellularLocation>
</comment>
<feature type="transmembrane region" description="Helical" evidence="6">
    <location>
        <begin position="371"/>
        <end position="390"/>
    </location>
</feature>
<keyword evidence="5 6" id="KW-0472">Membrane</keyword>
<dbReference type="PANTHER" id="PTHR43370:SF1">
    <property type="entry name" value="GUANOSINE ABC TRANSPORTER PERMEASE PROTEIN NUPQ"/>
    <property type="match status" value="1"/>
</dbReference>
<feature type="transmembrane region" description="Helical" evidence="6">
    <location>
        <begin position="183"/>
        <end position="202"/>
    </location>
</feature>
<feature type="transmembrane region" description="Helical" evidence="6">
    <location>
        <begin position="324"/>
        <end position="350"/>
    </location>
</feature>
<dbReference type="Pfam" id="PF02653">
    <property type="entry name" value="BPD_transp_2"/>
    <property type="match status" value="1"/>
</dbReference>
<evidence type="ECO:0000256" key="6">
    <source>
        <dbReference type="SAM" id="Phobius"/>
    </source>
</evidence>
<keyword evidence="8" id="KW-1185">Reference proteome</keyword>
<sequence>MIVVALYGLWAFGLGGRTDGTDTTFVLNLSDATGMTVPDVTFPSAPVAIALCVLAALCGALRIAVDLPKRWNAVVLGAFFLLYVTAFMTWAAAAKSINVASILDATVIAAVPLVLGALAGVLGERSGVINVAIEGQFLLGACLAAFTASVSGSLLWGLVAGVLAGGLFGLLLAVFAQRYLVEQVVLGVVLTMLATGLTGFFYERVMRTEPDKYNKAMAFPPIKIPLLAELPVVGPVLFHQNVLFYVTILLIVAVHIVLFRTRWGLRTRAVGEHPTAADTVGVNVIRTRYLNMFVAGLIAGLGGVWLTIGTNISFNKDMASGKGFIALAAVIFGRWSPVGALWAALLFGFAGGFSDAIQLMQTPLPTDFLRMLPYLATIFAVAGLVGYVRAPAADGQPYVKS</sequence>
<dbReference type="GO" id="GO:0022857">
    <property type="term" value="F:transmembrane transporter activity"/>
    <property type="evidence" value="ECO:0007669"/>
    <property type="project" value="InterPro"/>
</dbReference>
<dbReference type="PANTHER" id="PTHR43370">
    <property type="entry name" value="SUGAR ABC TRANSPORTER INTEGRAL MEMBRANE PROTEIN-RELATED"/>
    <property type="match status" value="1"/>
</dbReference>
<feature type="transmembrane region" description="Helical" evidence="6">
    <location>
        <begin position="128"/>
        <end position="148"/>
    </location>
</feature>
<organism evidence="7 8">
    <name type="scientific">Actinocorallia herbida</name>
    <dbReference type="NCBI Taxonomy" id="58109"/>
    <lineage>
        <taxon>Bacteria</taxon>
        <taxon>Bacillati</taxon>
        <taxon>Actinomycetota</taxon>
        <taxon>Actinomycetes</taxon>
        <taxon>Streptosporangiales</taxon>
        <taxon>Thermomonosporaceae</taxon>
        <taxon>Actinocorallia</taxon>
    </lineage>
</organism>